<dbReference type="AlphaFoldDB" id="A0A3P7IW69"/>
<protein>
    <submittedName>
        <fullName evidence="2">Uncharacterized protein</fullName>
    </submittedName>
</protein>
<proteinExistence type="predicted"/>
<organism evidence="2 3">
    <name type="scientific">Strongylus vulgaris</name>
    <name type="common">Blood worm</name>
    <dbReference type="NCBI Taxonomy" id="40348"/>
    <lineage>
        <taxon>Eukaryota</taxon>
        <taxon>Metazoa</taxon>
        <taxon>Ecdysozoa</taxon>
        <taxon>Nematoda</taxon>
        <taxon>Chromadorea</taxon>
        <taxon>Rhabditida</taxon>
        <taxon>Rhabditina</taxon>
        <taxon>Rhabditomorpha</taxon>
        <taxon>Strongyloidea</taxon>
        <taxon>Strongylidae</taxon>
        <taxon>Strongylus</taxon>
    </lineage>
</organism>
<sequence>MKLLLFASLLLLSVLFAEGNITPHHRFKRGQHPFDNSIDTGTTVINREVTNVEQPEVVQKVIRHGTVEMGNPVVFRKYITYDGGDVDASKIISSAGGNLDLSSMNLGTGYKVIRGKPIVHRCGFQMSNMGGSSMFQMCKLFVFLSYIKKKKDFVWCRIIEPVTDVLHMIY</sequence>
<feature type="chain" id="PRO_5018052101" evidence="1">
    <location>
        <begin position="20"/>
        <end position="170"/>
    </location>
</feature>
<keyword evidence="3" id="KW-1185">Reference proteome</keyword>
<keyword evidence="1" id="KW-0732">Signal</keyword>
<gene>
    <name evidence="2" type="ORF">SVUK_LOCUS7101</name>
</gene>
<dbReference type="Proteomes" id="UP000270094">
    <property type="component" value="Unassembled WGS sequence"/>
</dbReference>
<feature type="signal peptide" evidence="1">
    <location>
        <begin position="1"/>
        <end position="19"/>
    </location>
</feature>
<dbReference type="EMBL" id="UYYB01023687">
    <property type="protein sequence ID" value="VDM72103.1"/>
    <property type="molecule type" value="Genomic_DNA"/>
</dbReference>
<accession>A0A3P7IW69</accession>
<evidence type="ECO:0000313" key="2">
    <source>
        <dbReference type="EMBL" id="VDM72103.1"/>
    </source>
</evidence>
<evidence type="ECO:0000256" key="1">
    <source>
        <dbReference type="SAM" id="SignalP"/>
    </source>
</evidence>
<reference evidence="2 3" key="1">
    <citation type="submission" date="2018-11" db="EMBL/GenBank/DDBJ databases">
        <authorList>
            <consortium name="Pathogen Informatics"/>
        </authorList>
    </citation>
    <scope>NUCLEOTIDE SEQUENCE [LARGE SCALE GENOMIC DNA]</scope>
</reference>
<name>A0A3P7IW69_STRVU</name>
<evidence type="ECO:0000313" key="3">
    <source>
        <dbReference type="Proteomes" id="UP000270094"/>
    </source>
</evidence>